<reference evidence="2" key="1">
    <citation type="submission" date="2019-08" db="EMBL/GenBank/DDBJ databases">
        <authorList>
            <person name="Kucharzyk K."/>
            <person name="Murdoch R.W."/>
            <person name="Higgins S."/>
            <person name="Loffler F."/>
        </authorList>
    </citation>
    <scope>NUCLEOTIDE SEQUENCE</scope>
</reference>
<protein>
    <submittedName>
        <fullName evidence="2">Uncharacterized protein</fullName>
    </submittedName>
</protein>
<evidence type="ECO:0000313" key="2">
    <source>
        <dbReference type="EMBL" id="MPN38244.1"/>
    </source>
</evidence>
<feature type="region of interest" description="Disordered" evidence="1">
    <location>
        <begin position="20"/>
        <end position="40"/>
    </location>
</feature>
<sequence length="40" mass="4390">MGSEFEQSVNMRAHGLILGGGHDKMIRRQNGLEGRKKHGG</sequence>
<organism evidence="2">
    <name type="scientific">bioreactor metagenome</name>
    <dbReference type="NCBI Taxonomy" id="1076179"/>
    <lineage>
        <taxon>unclassified sequences</taxon>
        <taxon>metagenomes</taxon>
        <taxon>ecological metagenomes</taxon>
    </lineage>
</organism>
<proteinExistence type="predicted"/>
<dbReference type="AlphaFoldDB" id="A0A645HQ40"/>
<comment type="caution">
    <text evidence="2">The sequence shown here is derived from an EMBL/GenBank/DDBJ whole genome shotgun (WGS) entry which is preliminary data.</text>
</comment>
<name>A0A645HQ40_9ZZZZ</name>
<dbReference type="EMBL" id="VSSQ01093349">
    <property type="protein sequence ID" value="MPN38244.1"/>
    <property type="molecule type" value="Genomic_DNA"/>
</dbReference>
<evidence type="ECO:0000256" key="1">
    <source>
        <dbReference type="SAM" id="MobiDB-lite"/>
    </source>
</evidence>
<accession>A0A645HQ40</accession>
<gene>
    <name evidence="2" type="ORF">SDC9_185768</name>
</gene>